<gene>
    <name evidence="2" type="ORF">N780_09390</name>
</gene>
<keyword evidence="1" id="KW-0812">Transmembrane</keyword>
<dbReference type="Proteomes" id="UP000030153">
    <property type="component" value="Unassembled WGS sequence"/>
</dbReference>
<name>A0A0A2UT19_9BACI</name>
<accession>A0A0A2UT19</accession>
<proteinExistence type="predicted"/>
<dbReference type="EMBL" id="AVBG01000020">
    <property type="protein sequence ID" value="KGP89858.1"/>
    <property type="molecule type" value="Genomic_DNA"/>
</dbReference>
<sequence length="184" mass="21053">MVIKNPFMDNFIIHFVCVVAGILTEGVLLIPYIGILIYLKKKREKNASEEIRRELNEEPKIQIRSYMEEIGFGQLGVTENYLFFIPKRKREGSVIVNFKYINYYDAKTVATLTTNKTTDFDGSEESSPRKAPVFMVQGISHDQVEFNYIWITGPGISKANKKLFDVVNSLSSAPKKVHVARKQL</sequence>
<reference evidence="2 3" key="1">
    <citation type="submission" date="2013-08" db="EMBL/GenBank/DDBJ databases">
        <title>Genome of Pontibacillus chungwhensis.</title>
        <authorList>
            <person name="Wang Q."/>
            <person name="Wang G."/>
        </authorList>
    </citation>
    <scope>NUCLEOTIDE SEQUENCE [LARGE SCALE GENOMIC DNA]</scope>
    <source>
        <strain evidence="2 3">BH030062</strain>
    </source>
</reference>
<protein>
    <submittedName>
        <fullName evidence="2">Uncharacterized protein</fullName>
    </submittedName>
</protein>
<evidence type="ECO:0000313" key="2">
    <source>
        <dbReference type="EMBL" id="KGP89858.1"/>
    </source>
</evidence>
<keyword evidence="1" id="KW-1133">Transmembrane helix</keyword>
<keyword evidence="3" id="KW-1185">Reference proteome</keyword>
<dbReference type="AlphaFoldDB" id="A0A0A2UT19"/>
<organism evidence="2 3">
    <name type="scientific">Pontibacillus chungwhensis BH030062</name>
    <dbReference type="NCBI Taxonomy" id="1385513"/>
    <lineage>
        <taxon>Bacteria</taxon>
        <taxon>Bacillati</taxon>
        <taxon>Bacillota</taxon>
        <taxon>Bacilli</taxon>
        <taxon>Bacillales</taxon>
        <taxon>Bacillaceae</taxon>
        <taxon>Pontibacillus</taxon>
    </lineage>
</organism>
<dbReference type="RefSeq" id="WP_036787272.1">
    <property type="nucleotide sequence ID" value="NZ_AVBG01000020.1"/>
</dbReference>
<keyword evidence="1" id="KW-0472">Membrane</keyword>
<feature type="transmembrane region" description="Helical" evidence="1">
    <location>
        <begin position="12"/>
        <end position="39"/>
    </location>
</feature>
<comment type="caution">
    <text evidence="2">The sequence shown here is derived from an EMBL/GenBank/DDBJ whole genome shotgun (WGS) entry which is preliminary data.</text>
</comment>
<evidence type="ECO:0000313" key="3">
    <source>
        <dbReference type="Proteomes" id="UP000030153"/>
    </source>
</evidence>
<evidence type="ECO:0000256" key="1">
    <source>
        <dbReference type="SAM" id="Phobius"/>
    </source>
</evidence>